<dbReference type="SUPFAM" id="SSF53041">
    <property type="entry name" value="Resolvase-like"/>
    <property type="match status" value="1"/>
</dbReference>
<sequence>MRTNTVYANSYPQEVRAAIYCRLSKDDDLSGPSASIQNQRELLCSYCEEQGWRVAGIFQDDGYTGLNMDRPDFQRMLGAVERGMFDVILTKDLSRLGRNYLQTGQLIEEFFPRNKVRYIALNDAVDSNIENDITPFRNILNEMYSRDVSKKVHSSYLTKAKSGKFTGCLAPFGYRKDPEDKNRLIIDEDTAWIVRKIYDYARNGSGPNRIRRRLEDEEIPCPAWWNRQKGLRDHVTKFERENPERGRFIWDFTTIKEILSNPVYIGAIASQKVNYRFKIGWMGDKRREEWIIVEGMHEAIIDRDTYDIVQEKVKSRKRADAWGNFSLFAGLVKCGQCGSTMNIRRANQKGNDRIYTCSRYNKYGVAHCTQHRIKYDTLYNIVLEQIRACARKALSDEQEAAAQLRENCQADEQAEREAIQRSIDEDTERITALERIISRVYEDMIAQRISEDNFNRILENSQTEQATLKNRVTLNRERLSQQTQEQEDNTRWLEIIKDYADIQELDAVTLNRLVQKIVIHEDKDGDTVRQTVEIHFNFNNQADKRRLIREL</sequence>
<dbReference type="InterPro" id="IPR011109">
    <property type="entry name" value="DNA_bind_recombinase_dom"/>
</dbReference>
<evidence type="ECO:0000313" key="4">
    <source>
        <dbReference type="EMBL" id="ASB39825.1"/>
    </source>
</evidence>
<organism evidence="5 7">
    <name type="scientific">Acutalibacter muris</name>
    <dbReference type="NCBI Taxonomy" id="1796620"/>
    <lineage>
        <taxon>Bacteria</taxon>
        <taxon>Bacillati</taxon>
        <taxon>Bacillota</taxon>
        <taxon>Clostridia</taxon>
        <taxon>Eubacteriales</taxon>
        <taxon>Acutalibacteraceae</taxon>
        <taxon>Acutalibacter</taxon>
    </lineage>
</organism>
<feature type="domain" description="Recombinase" evidence="3">
    <location>
        <begin position="171"/>
        <end position="319"/>
    </location>
</feature>
<reference evidence="4" key="1">
    <citation type="journal article" date="2017" name="Genome Announc.">
        <title>High-Quality Whole-Genome Sequences of the Oligo-Mouse-Microbiota Bacterial Community.</title>
        <authorList>
            <person name="Garzetti D."/>
            <person name="Brugiroux S."/>
            <person name="Bunk B."/>
            <person name="Pukall R."/>
            <person name="McCoy K.D."/>
            <person name="Macpherson A.J."/>
            <person name="Stecher B."/>
        </authorList>
    </citation>
    <scope>NUCLEOTIDE SEQUENCE</scope>
    <source>
        <strain evidence="4">KB18</strain>
    </source>
</reference>
<dbReference type="PANTHER" id="PTHR30461:SF23">
    <property type="entry name" value="DNA RECOMBINASE-RELATED"/>
    <property type="match status" value="1"/>
</dbReference>
<gene>
    <name evidence="4" type="ORF">ADH66_03675</name>
    <name evidence="5" type="ORF">I5Q82_13740</name>
</gene>
<dbReference type="InterPro" id="IPR050639">
    <property type="entry name" value="SSR_resolvase"/>
</dbReference>
<reference evidence="5 7" key="3">
    <citation type="submission" date="2020-11" db="EMBL/GenBank/DDBJ databases">
        <title>Closed and high quality bacterial genomes of the OMM12 community.</title>
        <authorList>
            <person name="Marbouty M."/>
            <person name="Lamy-Besnier Q."/>
            <person name="Debarbieux L."/>
            <person name="Koszul R."/>
        </authorList>
    </citation>
    <scope>NUCLEOTIDE SEQUENCE [LARGE SCALE GENOMIC DNA]</scope>
    <source>
        <strain evidence="5 7">KB18</strain>
    </source>
</reference>
<dbReference type="PANTHER" id="PTHR30461">
    <property type="entry name" value="DNA-INVERTASE FROM LAMBDOID PROPHAGE"/>
    <property type="match status" value="1"/>
</dbReference>
<dbReference type="GO" id="GO:0000150">
    <property type="term" value="F:DNA strand exchange activity"/>
    <property type="evidence" value="ECO:0007669"/>
    <property type="project" value="InterPro"/>
</dbReference>
<feature type="domain" description="Resolvase/invertase-type recombinase catalytic" evidence="2">
    <location>
        <begin position="16"/>
        <end position="163"/>
    </location>
</feature>
<dbReference type="InterPro" id="IPR038109">
    <property type="entry name" value="DNA_bind_recomb_sf"/>
</dbReference>
<evidence type="ECO:0000313" key="5">
    <source>
        <dbReference type="EMBL" id="QQR29117.1"/>
    </source>
</evidence>
<dbReference type="RefSeq" id="WP_066535559.1">
    <property type="nucleotide sequence ID" value="NZ_CP021422.1"/>
</dbReference>
<dbReference type="Pfam" id="PF00239">
    <property type="entry name" value="Resolvase"/>
    <property type="match status" value="1"/>
</dbReference>
<dbReference type="EMBL" id="CP021422">
    <property type="protein sequence ID" value="ASB39825.1"/>
    <property type="molecule type" value="Genomic_DNA"/>
</dbReference>
<dbReference type="PROSITE" id="PS51737">
    <property type="entry name" value="RECOMBINASE_DNA_BIND"/>
    <property type="match status" value="1"/>
</dbReference>
<name>A0A1Z2XN10_9FIRM</name>
<dbReference type="InterPro" id="IPR025378">
    <property type="entry name" value="DUF4368"/>
</dbReference>
<dbReference type="InterPro" id="IPR025827">
    <property type="entry name" value="Zn_ribbon_recom_dom"/>
</dbReference>
<reference evidence="6" key="2">
    <citation type="submission" date="2017-05" db="EMBL/GenBank/DDBJ databases">
        <title>Improved OligoMM genomes.</title>
        <authorList>
            <person name="Garzetti D."/>
        </authorList>
    </citation>
    <scope>NUCLEOTIDE SEQUENCE [LARGE SCALE GENOMIC DNA]</scope>
    <source>
        <strain evidence="6">KB18</strain>
    </source>
</reference>
<evidence type="ECO:0000256" key="1">
    <source>
        <dbReference type="SAM" id="Coils"/>
    </source>
</evidence>
<evidence type="ECO:0000313" key="6">
    <source>
        <dbReference type="Proteomes" id="UP000196710"/>
    </source>
</evidence>
<dbReference type="SMART" id="SM00857">
    <property type="entry name" value="Resolvase"/>
    <property type="match status" value="1"/>
</dbReference>
<accession>A0A1Z2XN10</accession>
<dbReference type="PROSITE" id="PS51736">
    <property type="entry name" value="RECOMBINASES_3"/>
    <property type="match status" value="1"/>
</dbReference>
<proteinExistence type="predicted"/>
<feature type="coiled-coil region" evidence="1">
    <location>
        <begin position="387"/>
        <end position="414"/>
    </location>
</feature>
<evidence type="ECO:0000259" key="3">
    <source>
        <dbReference type="PROSITE" id="PS51737"/>
    </source>
</evidence>
<dbReference type="Pfam" id="PF13408">
    <property type="entry name" value="Zn_ribbon_recom"/>
    <property type="match status" value="1"/>
</dbReference>
<dbReference type="EMBL" id="CP065321">
    <property type="protein sequence ID" value="QQR29117.1"/>
    <property type="molecule type" value="Genomic_DNA"/>
</dbReference>
<dbReference type="Proteomes" id="UP000196710">
    <property type="component" value="Chromosome"/>
</dbReference>
<dbReference type="Gene3D" id="3.90.1750.20">
    <property type="entry name" value="Putative Large Serine Recombinase, Chain B, Domain 2"/>
    <property type="match status" value="1"/>
</dbReference>
<dbReference type="Pfam" id="PF14287">
    <property type="entry name" value="DUF4368"/>
    <property type="match status" value="1"/>
</dbReference>
<protein>
    <submittedName>
        <fullName evidence="4">Recombinase RecB</fullName>
    </submittedName>
    <submittedName>
        <fullName evidence="5">Recombinase family protein</fullName>
    </submittedName>
</protein>
<dbReference type="AlphaFoldDB" id="A0A1Z2XN10"/>
<keyword evidence="6" id="KW-1185">Reference proteome</keyword>
<dbReference type="InterPro" id="IPR006119">
    <property type="entry name" value="Resolv_N"/>
</dbReference>
<dbReference type="InterPro" id="IPR036162">
    <property type="entry name" value="Resolvase-like_N_sf"/>
</dbReference>
<dbReference type="GO" id="GO:0003677">
    <property type="term" value="F:DNA binding"/>
    <property type="evidence" value="ECO:0007669"/>
    <property type="project" value="InterPro"/>
</dbReference>
<dbReference type="Proteomes" id="UP000596035">
    <property type="component" value="Chromosome"/>
</dbReference>
<dbReference type="KEGG" id="amur:ADH66_03675"/>
<evidence type="ECO:0000259" key="2">
    <source>
        <dbReference type="PROSITE" id="PS51736"/>
    </source>
</evidence>
<evidence type="ECO:0000313" key="7">
    <source>
        <dbReference type="Proteomes" id="UP000596035"/>
    </source>
</evidence>
<dbReference type="Pfam" id="PF07508">
    <property type="entry name" value="Recombinase"/>
    <property type="match status" value="1"/>
</dbReference>
<keyword evidence="1" id="KW-0175">Coiled coil</keyword>
<dbReference type="Gene3D" id="3.40.50.1390">
    <property type="entry name" value="Resolvase, N-terminal catalytic domain"/>
    <property type="match status" value="1"/>
</dbReference>